<accession>A0A183F4B4</accession>
<dbReference type="Proteomes" id="UP000050761">
    <property type="component" value="Unassembled WGS sequence"/>
</dbReference>
<dbReference type="WBParaSite" id="HPBE_0000100601-mRNA-1">
    <property type="protein sequence ID" value="HPBE_0000100601-mRNA-1"/>
    <property type="gene ID" value="HPBE_0000100601"/>
</dbReference>
<evidence type="ECO:0000313" key="3">
    <source>
        <dbReference type="WBParaSite" id="HPBE_0000100601-mRNA-1"/>
    </source>
</evidence>
<organism evidence="2 3">
    <name type="scientific">Heligmosomoides polygyrus</name>
    <name type="common">Parasitic roundworm</name>
    <dbReference type="NCBI Taxonomy" id="6339"/>
    <lineage>
        <taxon>Eukaryota</taxon>
        <taxon>Metazoa</taxon>
        <taxon>Ecdysozoa</taxon>
        <taxon>Nematoda</taxon>
        <taxon>Chromadorea</taxon>
        <taxon>Rhabditida</taxon>
        <taxon>Rhabditina</taxon>
        <taxon>Rhabditomorpha</taxon>
        <taxon>Strongyloidea</taxon>
        <taxon>Heligmosomidae</taxon>
        <taxon>Heligmosomoides</taxon>
    </lineage>
</organism>
<accession>A0A3P7TH06</accession>
<reference evidence="3" key="2">
    <citation type="submission" date="2019-09" db="UniProtKB">
        <authorList>
            <consortium name="WormBaseParasite"/>
        </authorList>
    </citation>
    <scope>IDENTIFICATION</scope>
</reference>
<keyword evidence="2" id="KW-1185">Reference proteome</keyword>
<dbReference type="AlphaFoldDB" id="A0A183F4B4"/>
<sequence>MVHLGWKDIPILEPRLRLYNTYYTINELEGGDSVFSSVLESRYYYAGCSDGDPRLPFVERCQKVANAVTASPSLRLLSANEIDIQKHGSKIGITTNGLATIVVLEVNGNEDVLRQLMSDGGFESVGEHMEPTFESALATINQMMLS</sequence>
<gene>
    <name evidence="1" type="ORF">HPBE_LOCUS1007</name>
</gene>
<evidence type="ECO:0000313" key="1">
    <source>
        <dbReference type="EMBL" id="VDO19389.1"/>
    </source>
</evidence>
<reference evidence="1 2" key="1">
    <citation type="submission" date="2018-11" db="EMBL/GenBank/DDBJ databases">
        <authorList>
            <consortium name="Pathogen Informatics"/>
        </authorList>
    </citation>
    <scope>NUCLEOTIDE SEQUENCE [LARGE SCALE GENOMIC DNA]</scope>
</reference>
<dbReference type="EMBL" id="UZAH01000948">
    <property type="protein sequence ID" value="VDO19389.1"/>
    <property type="molecule type" value="Genomic_DNA"/>
</dbReference>
<protein>
    <submittedName>
        <fullName evidence="3">Chalcone synthase</fullName>
    </submittedName>
</protein>
<proteinExistence type="predicted"/>
<evidence type="ECO:0000313" key="2">
    <source>
        <dbReference type="Proteomes" id="UP000050761"/>
    </source>
</evidence>
<dbReference type="OrthoDB" id="194775at2759"/>
<name>A0A183F4B4_HELPZ</name>